<protein>
    <submittedName>
        <fullName evidence="3">Uncharacterized protein</fullName>
    </submittedName>
</protein>
<feature type="transmembrane region" description="Helical" evidence="2">
    <location>
        <begin position="24"/>
        <end position="44"/>
    </location>
</feature>
<feature type="compositionally biased region" description="Polar residues" evidence="1">
    <location>
        <begin position="105"/>
        <end position="117"/>
    </location>
</feature>
<keyword evidence="2" id="KW-0812">Transmembrane</keyword>
<reference evidence="3" key="1">
    <citation type="submission" date="2023-04" db="EMBL/GenBank/DDBJ databases">
        <authorList>
            <person name="Vijverberg K."/>
            <person name="Xiong W."/>
            <person name="Schranz E."/>
        </authorList>
    </citation>
    <scope>NUCLEOTIDE SEQUENCE</scope>
</reference>
<evidence type="ECO:0000256" key="1">
    <source>
        <dbReference type="SAM" id="MobiDB-lite"/>
    </source>
</evidence>
<evidence type="ECO:0000313" key="4">
    <source>
        <dbReference type="Proteomes" id="UP001177003"/>
    </source>
</evidence>
<gene>
    <name evidence="3" type="ORF">LSALG_LOCUS32124</name>
</gene>
<keyword evidence="2" id="KW-0472">Membrane</keyword>
<dbReference type="AlphaFoldDB" id="A0AA35ZK22"/>
<accession>A0AA35ZK22</accession>
<organism evidence="3 4">
    <name type="scientific">Lactuca saligna</name>
    <name type="common">Willowleaf lettuce</name>
    <dbReference type="NCBI Taxonomy" id="75948"/>
    <lineage>
        <taxon>Eukaryota</taxon>
        <taxon>Viridiplantae</taxon>
        <taxon>Streptophyta</taxon>
        <taxon>Embryophyta</taxon>
        <taxon>Tracheophyta</taxon>
        <taxon>Spermatophyta</taxon>
        <taxon>Magnoliopsida</taxon>
        <taxon>eudicotyledons</taxon>
        <taxon>Gunneridae</taxon>
        <taxon>Pentapetalae</taxon>
        <taxon>asterids</taxon>
        <taxon>campanulids</taxon>
        <taxon>Asterales</taxon>
        <taxon>Asteraceae</taxon>
        <taxon>Cichorioideae</taxon>
        <taxon>Cichorieae</taxon>
        <taxon>Lactucinae</taxon>
        <taxon>Lactuca</taxon>
    </lineage>
</organism>
<keyword evidence="4" id="KW-1185">Reference proteome</keyword>
<feature type="compositionally biased region" description="Low complexity" evidence="1">
    <location>
        <begin position="68"/>
        <end position="81"/>
    </location>
</feature>
<sequence>MISLTLSFIYHSQYFQLFLESVTMASSGYAMVVLFALIVGSHLIQSHLDHRRHLCILTESPLLRIAAAPTSSHTSSPTETPLDYPPAPPNSPNSVSTDGFPASFHSGSLVPTKSLTT</sequence>
<name>A0AA35ZK22_LACSI</name>
<dbReference type="EMBL" id="OX465083">
    <property type="protein sequence ID" value="CAI9293092.1"/>
    <property type="molecule type" value="Genomic_DNA"/>
</dbReference>
<evidence type="ECO:0000256" key="2">
    <source>
        <dbReference type="SAM" id="Phobius"/>
    </source>
</evidence>
<feature type="region of interest" description="Disordered" evidence="1">
    <location>
        <begin position="68"/>
        <end position="117"/>
    </location>
</feature>
<keyword evidence="2" id="KW-1133">Transmembrane helix</keyword>
<proteinExistence type="predicted"/>
<evidence type="ECO:0000313" key="3">
    <source>
        <dbReference type="EMBL" id="CAI9293092.1"/>
    </source>
</evidence>
<dbReference type="Proteomes" id="UP001177003">
    <property type="component" value="Chromosome 7"/>
</dbReference>